<dbReference type="RefSeq" id="WP_117442774.1">
    <property type="nucleotide sequence ID" value="NZ_JAJFEN010000026.1"/>
</dbReference>
<dbReference type="InterPro" id="IPR051535">
    <property type="entry name" value="Siderophore_ABC-ATPase"/>
</dbReference>
<evidence type="ECO:0000259" key="8">
    <source>
        <dbReference type="SMART" id="SM00382"/>
    </source>
</evidence>
<evidence type="ECO:0000313" key="9">
    <source>
        <dbReference type="EMBL" id="RGC16312.1"/>
    </source>
</evidence>
<dbReference type="InterPro" id="IPR003959">
    <property type="entry name" value="ATPase_AAA_core"/>
</dbReference>
<dbReference type="GO" id="GO:0005524">
    <property type="term" value="F:ATP binding"/>
    <property type="evidence" value="ECO:0007669"/>
    <property type="project" value="UniProtKB-KW"/>
</dbReference>
<keyword evidence="7" id="KW-0472">Membrane</keyword>
<evidence type="ECO:0000256" key="2">
    <source>
        <dbReference type="ARBA" id="ARBA00022448"/>
    </source>
</evidence>
<dbReference type="PANTHER" id="PTHR42771">
    <property type="entry name" value="IRON(3+)-HYDROXAMATE IMPORT ATP-BINDING PROTEIN FHUC"/>
    <property type="match status" value="1"/>
</dbReference>
<dbReference type="Pfam" id="PF13476">
    <property type="entry name" value="AAA_23"/>
    <property type="match status" value="1"/>
</dbReference>
<organism evidence="9 10">
    <name type="scientific">Clostridium innocuum</name>
    <dbReference type="NCBI Taxonomy" id="1522"/>
    <lineage>
        <taxon>Bacteria</taxon>
        <taxon>Bacillati</taxon>
        <taxon>Bacillota</taxon>
        <taxon>Clostridia</taxon>
        <taxon>Eubacteriales</taxon>
        <taxon>Clostridiaceae</taxon>
        <taxon>Clostridium</taxon>
    </lineage>
</organism>
<evidence type="ECO:0000256" key="1">
    <source>
        <dbReference type="ARBA" id="ARBA00004202"/>
    </source>
</evidence>
<dbReference type="InterPro" id="IPR038729">
    <property type="entry name" value="Rad50/SbcC_AAA"/>
</dbReference>
<dbReference type="EMBL" id="QVEV01000009">
    <property type="protein sequence ID" value="RGC16312.1"/>
    <property type="molecule type" value="Genomic_DNA"/>
</dbReference>
<dbReference type="GO" id="GO:0016887">
    <property type="term" value="F:ATP hydrolysis activity"/>
    <property type="evidence" value="ECO:0007669"/>
    <property type="project" value="InterPro"/>
</dbReference>
<dbReference type="Gene3D" id="3.40.50.300">
    <property type="entry name" value="P-loop containing nucleotide triphosphate hydrolases"/>
    <property type="match status" value="2"/>
</dbReference>
<dbReference type="GO" id="GO:0005886">
    <property type="term" value="C:plasma membrane"/>
    <property type="evidence" value="ECO:0007669"/>
    <property type="project" value="UniProtKB-SubCell"/>
</dbReference>
<proteinExistence type="predicted"/>
<evidence type="ECO:0000256" key="6">
    <source>
        <dbReference type="ARBA" id="ARBA00023065"/>
    </source>
</evidence>
<dbReference type="PANTHER" id="PTHR42771:SF2">
    <property type="entry name" value="IRON(3+)-HYDROXAMATE IMPORT ATP-BINDING PROTEIN FHUC"/>
    <property type="match status" value="1"/>
</dbReference>
<dbReference type="GO" id="GO:0006826">
    <property type="term" value="P:iron ion transport"/>
    <property type="evidence" value="ECO:0007669"/>
    <property type="project" value="UniProtKB-KW"/>
</dbReference>
<dbReference type="InterPro" id="IPR003593">
    <property type="entry name" value="AAA+_ATPase"/>
</dbReference>
<protein>
    <submittedName>
        <fullName evidence="9">ABC transporter ATP-binding protein</fullName>
    </submittedName>
</protein>
<evidence type="ECO:0000256" key="7">
    <source>
        <dbReference type="ARBA" id="ARBA00023136"/>
    </source>
</evidence>
<feature type="domain" description="AAA+ ATPase" evidence="8">
    <location>
        <begin position="40"/>
        <end position="217"/>
    </location>
</feature>
<evidence type="ECO:0000256" key="5">
    <source>
        <dbReference type="ARBA" id="ARBA00023004"/>
    </source>
</evidence>
<gene>
    <name evidence="9" type="ORF">DXA38_08285</name>
</gene>
<keyword evidence="5" id="KW-0408">Iron</keyword>
<dbReference type="SUPFAM" id="SSF52540">
    <property type="entry name" value="P-loop containing nucleoside triphosphate hydrolases"/>
    <property type="match status" value="1"/>
</dbReference>
<accession>A0A3E2VYZ9</accession>
<evidence type="ECO:0000256" key="3">
    <source>
        <dbReference type="ARBA" id="ARBA00022475"/>
    </source>
</evidence>
<keyword evidence="3" id="KW-1003">Cell membrane</keyword>
<dbReference type="SMART" id="SM00382">
    <property type="entry name" value="AAA"/>
    <property type="match status" value="1"/>
</dbReference>
<dbReference type="AlphaFoldDB" id="A0A3E2VYZ9"/>
<sequence length="249" mass="28361">MIKNRYITNVRIATPVAGDSYLADLPAVRCLSRLDRLSFDAPVTFFVGENGTGKSTLLEAIAVSYGFNPEGGTRNFTFSTQDSHSAFYEHIQLGRGDYPKDGYFLRAESFYNLASNIDELDRYPDRSRHIIDSYGGVSLHEQSHGESFLSLIHNRFGGNGLYLLDEPEAALSPSRILTLIAEVHRLVQQNSQFIIATHSPILMTYPYAKLLEFSEAGIQEVSYKDTEHYQLTRRFLEQPERYLRYLLEE</sequence>
<keyword evidence="4" id="KW-0410">Iron transport</keyword>
<dbReference type="Pfam" id="PF13304">
    <property type="entry name" value="AAA_21"/>
    <property type="match status" value="1"/>
</dbReference>
<comment type="caution">
    <text evidence="9">The sequence shown here is derived from an EMBL/GenBank/DDBJ whole genome shotgun (WGS) entry which is preliminary data.</text>
</comment>
<keyword evidence="6" id="KW-0406">Ion transport</keyword>
<evidence type="ECO:0000313" key="10">
    <source>
        <dbReference type="Proteomes" id="UP000260025"/>
    </source>
</evidence>
<reference evidence="9 10" key="1">
    <citation type="submission" date="2018-08" db="EMBL/GenBank/DDBJ databases">
        <title>A genome reference for cultivated species of the human gut microbiota.</title>
        <authorList>
            <person name="Zou Y."/>
            <person name="Xue W."/>
            <person name="Luo G."/>
        </authorList>
    </citation>
    <scope>NUCLEOTIDE SEQUENCE [LARGE SCALE GENOMIC DNA]</scope>
    <source>
        <strain evidence="9 10">OF01-2LB</strain>
    </source>
</reference>
<keyword evidence="9" id="KW-0547">Nucleotide-binding</keyword>
<dbReference type="InterPro" id="IPR027417">
    <property type="entry name" value="P-loop_NTPase"/>
</dbReference>
<comment type="subcellular location">
    <subcellularLocation>
        <location evidence="1">Cell membrane</location>
        <topology evidence="1">Peripheral membrane protein</topology>
    </subcellularLocation>
</comment>
<dbReference type="OrthoDB" id="9784297at2"/>
<dbReference type="GO" id="GO:0006302">
    <property type="term" value="P:double-strand break repair"/>
    <property type="evidence" value="ECO:0007669"/>
    <property type="project" value="InterPro"/>
</dbReference>
<name>A0A3E2VYZ9_CLOIN</name>
<evidence type="ECO:0000256" key="4">
    <source>
        <dbReference type="ARBA" id="ARBA00022496"/>
    </source>
</evidence>
<keyword evidence="2" id="KW-0813">Transport</keyword>
<keyword evidence="9" id="KW-0067">ATP-binding</keyword>
<dbReference type="Proteomes" id="UP000260025">
    <property type="component" value="Unassembled WGS sequence"/>
</dbReference>